<dbReference type="GO" id="GO:0003777">
    <property type="term" value="F:microtubule motor activity"/>
    <property type="evidence" value="ECO:0007669"/>
    <property type="project" value="InterPro"/>
</dbReference>
<accession>A0AAV4MY44</accession>
<dbReference type="Gene3D" id="3.40.850.10">
    <property type="entry name" value="Kinesin motor domain"/>
    <property type="match status" value="1"/>
</dbReference>
<dbReference type="PANTHER" id="PTHR21608">
    <property type="entry name" value="KINESIN-LIKE PROTEIN CG14535"/>
    <property type="match status" value="1"/>
</dbReference>
<evidence type="ECO:0000256" key="6">
    <source>
        <dbReference type="SAM" id="MobiDB-lite"/>
    </source>
</evidence>
<feature type="compositionally biased region" description="Polar residues" evidence="6">
    <location>
        <begin position="378"/>
        <end position="393"/>
    </location>
</feature>
<dbReference type="Pfam" id="PF00225">
    <property type="entry name" value="Kinesin"/>
    <property type="match status" value="1"/>
</dbReference>
<dbReference type="PANTHER" id="PTHR21608:SF7">
    <property type="entry name" value="KINESIN-LIKE PROTEIN CG14535"/>
    <property type="match status" value="1"/>
</dbReference>
<proteinExistence type="inferred from homology"/>
<dbReference type="AlphaFoldDB" id="A0AAV4MY44"/>
<dbReference type="GO" id="GO:0007018">
    <property type="term" value="P:microtubule-based movement"/>
    <property type="evidence" value="ECO:0007669"/>
    <property type="project" value="InterPro"/>
</dbReference>
<feature type="domain" description="Kinesin motor" evidence="7">
    <location>
        <begin position="1"/>
        <end position="295"/>
    </location>
</feature>
<sequence length="485" mass="53706">MVGKSDSPQELGVMPCAISWLFRLIYEQKQKTGARFSVRVSALELSGRSETLRDLLSEYAAGTEGSGTSPGVYLRDDPIFGAQLINQSELRAPTAEKAAYLLDAALAARNRARLTKSKSYEYICALYHRQESWSRTLFNHNDVEHAMDLGVDFLGTEKVFPFLRNERMEKTKAEIRISSLRCISTSIESRGGGKGGVAGGRSRLHLFDLGSCDKISTKPRDGGCLSLSALGNVILALFNGQKHVPYKESKLTQLLKEAMSSLTCRVAMIAHISSQPSHYSEILGTIQLASRVHRMRRKKIKYPNVLMDSTDEKGCVRPYVRMHAEDNVKSGSSDPDYTSSSEQSCDTVIYVGNLTHSERDFTDNEGPPTSLPIVPKLKQSQNKTSHGTDATSSLERKRHNSVSKPQSSTDDQRKSDEKSSTFPHTSTTDTNHHSTPNKAAKSDKAKNSPLCQRHQPASTQTQGSRTQHMALNLKVLRENQSTDLR</sequence>
<evidence type="ECO:0000256" key="1">
    <source>
        <dbReference type="ARBA" id="ARBA00004245"/>
    </source>
</evidence>
<evidence type="ECO:0000259" key="7">
    <source>
        <dbReference type="PROSITE" id="PS50067"/>
    </source>
</evidence>
<feature type="compositionally biased region" description="Polar residues" evidence="6">
    <location>
        <begin position="455"/>
        <end position="469"/>
    </location>
</feature>
<dbReference type="InterPro" id="IPR027640">
    <property type="entry name" value="Kinesin-like_fam"/>
</dbReference>
<feature type="compositionally biased region" description="Basic and acidic residues" evidence="6">
    <location>
        <begin position="410"/>
        <end position="419"/>
    </location>
</feature>
<evidence type="ECO:0000313" key="8">
    <source>
        <dbReference type="EMBL" id="GIX76638.1"/>
    </source>
</evidence>
<comment type="caution">
    <text evidence="5">Lacks conserved residue(s) required for the propagation of feature annotation.</text>
</comment>
<dbReference type="Proteomes" id="UP001054945">
    <property type="component" value="Unassembled WGS sequence"/>
</dbReference>
<comment type="subcellular location">
    <subcellularLocation>
        <location evidence="1">Cytoplasm</location>
        <location evidence="1">Cytoskeleton</location>
    </subcellularLocation>
</comment>
<dbReference type="GO" id="GO:0008017">
    <property type="term" value="F:microtubule binding"/>
    <property type="evidence" value="ECO:0007669"/>
    <property type="project" value="InterPro"/>
</dbReference>
<evidence type="ECO:0000313" key="9">
    <source>
        <dbReference type="Proteomes" id="UP001054945"/>
    </source>
</evidence>
<dbReference type="EMBL" id="BPLR01002682">
    <property type="protein sequence ID" value="GIX76638.1"/>
    <property type="molecule type" value="Genomic_DNA"/>
</dbReference>
<dbReference type="SUPFAM" id="SSF52540">
    <property type="entry name" value="P-loop containing nucleoside triphosphate hydrolases"/>
    <property type="match status" value="1"/>
</dbReference>
<reference evidence="8 9" key="1">
    <citation type="submission" date="2021-06" db="EMBL/GenBank/DDBJ databases">
        <title>Caerostris extrusa draft genome.</title>
        <authorList>
            <person name="Kono N."/>
            <person name="Arakawa K."/>
        </authorList>
    </citation>
    <scope>NUCLEOTIDE SEQUENCE [LARGE SCALE GENOMIC DNA]</scope>
</reference>
<keyword evidence="4" id="KW-0963">Cytoplasm</keyword>
<feature type="region of interest" description="Disordered" evidence="6">
    <location>
        <begin position="358"/>
        <end position="485"/>
    </location>
</feature>
<evidence type="ECO:0000256" key="4">
    <source>
        <dbReference type="ARBA" id="ARBA00023212"/>
    </source>
</evidence>
<organism evidence="8 9">
    <name type="scientific">Caerostris extrusa</name>
    <name type="common">Bark spider</name>
    <name type="synonym">Caerostris bankana</name>
    <dbReference type="NCBI Taxonomy" id="172846"/>
    <lineage>
        <taxon>Eukaryota</taxon>
        <taxon>Metazoa</taxon>
        <taxon>Ecdysozoa</taxon>
        <taxon>Arthropoda</taxon>
        <taxon>Chelicerata</taxon>
        <taxon>Arachnida</taxon>
        <taxon>Araneae</taxon>
        <taxon>Araneomorphae</taxon>
        <taxon>Entelegynae</taxon>
        <taxon>Araneoidea</taxon>
        <taxon>Araneidae</taxon>
        <taxon>Caerostris</taxon>
    </lineage>
</organism>
<keyword evidence="3" id="KW-0067">ATP-binding</keyword>
<evidence type="ECO:0000256" key="2">
    <source>
        <dbReference type="ARBA" id="ARBA00022741"/>
    </source>
</evidence>
<dbReference type="PROSITE" id="PS50067">
    <property type="entry name" value="KINESIN_MOTOR_2"/>
    <property type="match status" value="1"/>
</dbReference>
<gene>
    <name evidence="8" type="primary">Kif26b</name>
    <name evidence="8" type="ORF">CEXT_395311</name>
</gene>
<name>A0AAV4MY44_CAEEX</name>
<keyword evidence="2" id="KW-0547">Nucleotide-binding</keyword>
<evidence type="ECO:0000256" key="3">
    <source>
        <dbReference type="ARBA" id="ARBA00022840"/>
    </source>
</evidence>
<comment type="caution">
    <text evidence="8">The sequence shown here is derived from an EMBL/GenBank/DDBJ whole genome shotgun (WGS) entry which is preliminary data.</text>
</comment>
<dbReference type="InterPro" id="IPR027417">
    <property type="entry name" value="P-loop_NTPase"/>
</dbReference>
<dbReference type="GO" id="GO:0015630">
    <property type="term" value="C:microtubule cytoskeleton"/>
    <property type="evidence" value="ECO:0007669"/>
    <property type="project" value="UniProtKB-ARBA"/>
</dbReference>
<dbReference type="InterPro" id="IPR036961">
    <property type="entry name" value="Kinesin_motor_dom_sf"/>
</dbReference>
<feature type="compositionally biased region" description="Low complexity" evidence="6">
    <location>
        <begin position="423"/>
        <end position="439"/>
    </location>
</feature>
<keyword evidence="9" id="KW-1185">Reference proteome</keyword>
<protein>
    <submittedName>
        <fullName evidence="8">Kinesin-like protein KIF26B</fullName>
    </submittedName>
</protein>
<keyword evidence="4" id="KW-0206">Cytoskeleton</keyword>
<dbReference type="InterPro" id="IPR001752">
    <property type="entry name" value="Kinesin_motor_dom"/>
</dbReference>
<evidence type="ECO:0000256" key="5">
    <source>
        <dbReference type="PROSITE-ProRule" id="PRU00283"/>
    </source>
</evidence>
<dbReference type="GO" id="GO:0005524">
    <property type="term" value="F:ATP binding"/>
    <property type="evidence" value="ECO:0007669"/>
    <property type="project" value="UniProtKB-KW"/>
</dbReference>
<dbReference type="SMART" id="SM00129">
    <property type="entry name" value="KISc"/>
    <property type="match status" value="1"/>
</dbReference>
<comment type="similarity">
    <text evidence="5">Belongs to the TRAFAC class myosin-kinesin ATPase superfamily. Kinesin family.</text>
</comment>